<dbReference type="Proteomes" id="UP000201993">
    <property type="component" value="Segment"/>
</dbReference>
<keyword evidence="7" id="KW-0812">Transmembrane</keyword>
<feature type="transmembrane region" description="Helical" evidence="7">
    <location>
        <begin position="62"/>
        <end position="82"/>
    </location>
</feature>
<keyword evidence="4 7" id="KW-0548">Nucleotidyltransferase</keyword>
<evidence type="ECO:0000256" key="4">
    <source>
        <dbReference type="ARBA" id="ARBA00022695"/>
    </source>
</evidence>
<dbReference type="GO" id="GO:0003723">
    <property type="term" value="F:RNA binding"/>
    <property type="evidence" value="ECO:0007669"/>
    <property type="project" value="InterPro"/>
</dbReference>
<reference evidence="8" key="1">
    <citation type="journal article" date="2016" name="Nature">
        <title>Redefining the invertebrate RNA virosphere.</title>
        <authorList>
            <person name="Shi M."/>
            <person name="Lin X.D."/>
            <person name="Tian J.H."/>
            <person name="Chen L.J."/>
            <person name="Chen X."/>
            <person name="Li C.X."/>
            <person name="Qin X.C."/>
            <person name="Li J."/>
            <person name="Cao J.P."/>
            <person name="Eden J.S."/>
            <person name="Buchmann J."/>
            <person name="Wang W."/>
            <person name="Xu J."/>
            <person name="Holmes E.C."/>
            <person name="Zhang Y.Z."/>
        </authorList>
    </citation>
    <scope>NUCLEOTIDE SEQUENCE [LARGE SCALE GENOMIC DNA]</scope>
    <source>
        <strain evidence="8">SXSSP2584</strain>
    </source>
</reference>
<keyword evidence="2 7" id="KW-0696">RNA-directed RNA polymerase</keyword>
<dbReference type="InterPro" id="IPR043502">
    <property type="entry name" value="DNA/RNA_pol_sf"/>
</dbReference>
<keyword evidence="7" id="KW-1133">Transmembrane helix</keyword>
<evidence type="ECO:0000256" key="5">
    <source>
        <dbReference type="ARBA" id="ARBA00022741"/>
    </source>
</evidence>
<keyword evidence="7" id="KW-0693">Viral RNA replication</keyword>
<dbReference type="GO" id="GO:0000166">
    <property type="term" value="F:nucleotide binding"/>
    <property type="evidence" value="ECO:0007669"/>
    <property type="project" value="UniProtKB-KW"/>
</dbReference>
<evidence type="ECO:0000256" key="1">
    <source>
        <dbReference type="ARBA" id="ARBA00012494"/>
    </source>
</evidence>
<organism evidence="8">
    <name type="scientific">Sanxia water strider virus 20</name>
    <dbReference type="NCBI Taxonomy" id="1923404"/>
    <lineage>
        <taxon>Viruses</taxon>
        <taxon>Riboviria</taxon>
        <taxon>Orthornavirae</taxon>
        <taxon>Duplornaviricota</taxon>
        <taxon>Chrymotiviricetes</taxon>
        <taxon>Ghabrivirales</taxon>
        <taxon>Betatotivirineae</taxon>
        <taxon>Lebotiviridae</taxon>
        <taxon>Lebotivirus</taxon>
        <taxon>Lebotivirus go</taxon>
    </lineage>
</organism>
<dbReference type="Pfam" id="PF02123">
    <property type="entry name" value="RdRP_4"/>
    <property type="match status" value="1"/>
</dbReference>
<accession>A0A1L3KF97</accession>
<evidence type="ECO:0000256" key="7">
    <source>
        <dbReference type="RuleBase" id="RU364050"/>
    </source>
</evidence>
<comment type="catalytic activity">
    <reaction evidence="6 7">
        <text>RNA(n) + a ribonucleoside 5'-triphosphate = RNA(n+1) + diphosphate</text>
        <dbReference type="Rhea" id="RHEA:21248"/>
        <dbReference type="Rhea" id="RHEA-COMP:14527"/>
        <dbReference type="Rhea" id="RHEA-COMP:17342"/>
        <dbReference type="ChEBI" id="CHEBI:33019"/>
        <dbReference type="ChEBI" id="CHEBI:61557"/>
        <dbReference type="ChEBI" id="CHEBI:140395"/>
        <dbReference type="EC" id="2.7.7.48"/>
    </reaction>
</comment>
<dbReference type="EC" id="2.7.7.48" evidence="1 7"/>
<dbReference type="OrthoDB" id="4479at10239"/>
<evidence type="ECO:0000256" key="3">
    <source>
        <dbReference type="ARBA" id="ARBA00022679"/>
    </source>
</evidence>
<dbReference type="KEGG" id="vg:30854277"/>
<evidence type="ECO:0000313" key="9">
    <source>
        <dbReference type="Proteomes" id="UP000201993"/>
    </source>
</evidence>
<keyword evidence="5 7" id="KW-0547">Nucleotide-binding</keyword>
<keyword evidence="9" id="KW-1185">Reference proteome</keyword>
<dbReference type="GO" id="GO:0006351">
    <property type="term" value="P:DNA-templated transcription"/>
    <property type="evidence" value="ECO:0007669"/>
    <property type="project" value="InterPro"/>
</dbReference>
<name>A0A1L3KF97_9VIRU</name>
<protein>
    <recommendedName>
        <fullName evidence="1 7">RNA-directed RNA polymerase</fullName>
        <ecNumber evidence="1 7">2.7.7.48</ecNumber>
    </recommendedName>
</protein>
<proteinExistence type="predicted"/>
<sequence length="781" mass="88896">MTKVNAIIDDSPVCKESDCVGGSVWTQPTSSFLLNIRRYRFHEPHSCQACPLFKINNAVESFFHLMFFTLAPNIVSTIMPFFQFIRKRTQGFCQHVFRKVLKAVTGLVKLGGPYITKSWRYLCYWEASLGYTPYRPLSDLKPDVEAWLVNPHINGEGMGTDVFHHKLYDATCEFLRKEWKRPSNPPTLKQWLEKAAWMRGRGGTGNKSTILIDNKRVKTRSNKGVDAIFLNDEALAREMFTVIPQKMVIMQKSEPAKIRPVAKADNQLFRKMDFLSEIVEFGLMGSKRSSLFLGPVGNERLDLHILDHIQHGINVPLDQGSFDNNQGKPSILVVLLAIYDVCLAQEENHEYQKVWAAMWDSFVHPDSKVILGEDSFPWHNGVASGWRWTAFIDTILNIATYDVLTKYVSQYTGATFYDSVHQGDDIHFKCDTLGGVQTLINAYKDNGYEVHASKTYASTTRTEFLRRSYEKCGVLGYYCRSLQGLLYRNPITEQTILPASRIYDRITVALLMVLRGGSPRGIAQWIREDASQLHVSDPELSDFILTPSAVGGVGMSGASGPLASEFLSTATGMWTIPRSEETSRPRCIVDLGQWNGRLQRVGVILDQTNRNNFLNDLVRTWGIRTTDVSGDFSFFWEKIKPFAPLPITGGMDLPPPSDIWADEKVPTMLRQHWKNQLIKDGTWTNHVKPEHLEQLKRLRKRISAGLFEDYLLGTVREPVPVVDGVALKYGQGWKQQAKQWMLRALSSNLCDRKIFEKKMLWLESLAIRHISRLRLFGTLAL</sequence>
<evidence type="ECO:0000256" key="6">
    <source>
        <dbReference type="ARBA" id="ARBA00048744"/>
    </source>
</evidence>
<dbReference type="GeneID" id="30854277"/>
<keyword evidence="7" id="KW-0472">Membrane</keyword>
<dbReference type="InterPro" id="IPR001795">
    <property type="entry name" value="RNA-dir_pol_luteovirus"/>
</dbReference>
<keyword evidence="3 7" id="KW-0808">Transferase</keyword>
<dbReference type="EMBL" id="KX882976">
    <property type="protein sequence ID" value="APG76035.1"/>
    <property type="molecule type" value="Genomic_RNA"/>
</dbReference>
<evidence type="ECO:0000313" key="8">
    <source>
        <dbReference type="EMBL" id="APG76035.1"/>
    </source>
</evidence>
<dbReference type="RefSeq" id="YP_009336893.1">
    <property type="nucleotide sequence ID" value="NC_032931.1"/>
</dbReference>
<evidence type="ECO:0000256" key="2">
    <source>
        <dbReference type="ARBA" id="ARBA00022484"/>
    </source>
</evidence>
<dbReference type="GO" id="GO:0003968">
    <property type="term" value="F:RNA-directed RNA polymerase activity"/>
    <property type="evidence" value="ECO:0007669"/>
    <property type="project" value="UniProtKB-KW"/>
</dbReference>
<dbReference type="SUPFAM" id="SSF56672">
    <property type="entry name" value="DNA/RNA polymerases"/>
    <property type="match status" value="1"/>
</dbReference>